<dbReference type="InterPro" id="IPR036390">
    <property type="entry name" value="WH_DNA-bd_sf"/>
</dbReference>
<dbReference type="CDD" id="cd00090">
    <property type="entry name" value="HTH_ARSR"/>
    <property type="match status" value="1"/>
</dbReference>
<dbReference type="EMBL" id="AZHO01000009">
    <property type="protein sequence ID" value="KMT60355.1"/>
    <property type="molecule type" value="Genomic_DNA"/>
</dbReference>
<dbReference type="PATRIC" id="fig|1430899.3.peg.886"/>
<organism evidence="5 6">
    <name type="scientific">Listeria fleischmannii 1991</name>
    <dbReference type="NCBI Taxonomy" id="1430899"/>
    <lineage>
        <taxon>Bacteria</taxon>
        <taxon>Bacillati</taxon>
        <taxon>Bacillota</taxon>
        <taxon>Bacilli</taxon>
        <taxon>Bacillales</taxon>
        <taxon>Listeriaceae</taxon>
        <taxon>Listeria</taxon>
    </lineage>
</organism>
<dbReference type="AlphaFoldDB" id="A0A0J8GCN0"/>
<dbReference type="PANTHER" id="PTHR33164">
    <property type="entry name" value="TRANSCRIPTIONAL REGULATOR, MARR FAMILY"/>
    <property type="match status" value="1"/>
</dbReference>
<protein>
    <submittedName>
        <fullName evidence="5">Transcriptional regulator</fullName>
    </submittedName>
</protein>
<dbReference type="GO" id="GO:0003700">
    <property type="term" value="F:DNA-binding transcription factor activity"/>
    <property type="evidence" value="ECO:0007669"/>
    <property type="project" value="InterPro"/>
</dbReference>
<reference evidence="5 6" key="1">
    <citation type="journal article" date="2015" name="Genome Biol. Evol.">
        <title>Comparative Genomics of Listeria Sensu Lato: Genus-Wide Differences in Evolutionary Dynamics and the Progressive Gain of Complex, Potentially Pathogenicity-Related Traits through Lateral Gene Transfer.</title>
        <authorList>
            <person name="Chiara M."/>
            <person name="Caruso M."/>
            <person name="D'Erchia A.M."/>
            <person name="Manzari C."/>
            <person name="Fraccalvieri R."/>
            <person name="Goffredo E."/>
            <person name="Latorre L."/>
            <person name="Miccolupo A."/>
            <person name="Padalino I."/>
            <person name="Santagada G."/>
            <person name="Chiocco D."/>
            <person name="Pesole G."/>
            <person name="Horner D.S."/>
            <person name="Parisi A."/>
        </authorList>
    </citation>
    <scope>NUCLEOTIDE SEQUENCE [LARGE SCALE GENOMIC DNA]</scope>
    <source>
        <strain evidence="5 6">1991</strain>
    </source>
</reference>
<accession>A0A0J8GCN0</accession>
<dbReference type="Gene3D" id="1.10.10.10">
    <property type="entry name" value="Winged helix-like DNA-binding domain superfamily/Winged helix DNA-binding domain"/>
    <property type="match status" value="1"/>
</dbReference>
<evidence type="ECO:0000256" key="1">
    <source>
        <dbReference type="ARBA" id="ARBA00023015"/>
    </source>
</evidence>
<evidence type="ECO:0000313" key="5">
    <source>
        <dbReference type="EMBL" id="KMT60355.1"/>
    </source>
</evidence>
<dbReference type="GO" id="GO:0006950">
    <property type="term" value="P:response to stress"/>
    <property type="evidence" value="ECO:0007669"/>
    <property type="project" value="TreeGrafter"/>
</dbReference>
<dbReference type="InterPro" id="IPR036388">
    <property type="entry name" value="WH-like_DNA-bd_sf"/>
</dbReference>
<dbReference type="PROSITE" id="PS50995">
    <property type="entry name" value="HTH_MARR_2"/>
    <property type="match status" value="1"/>
</dbReference>
<evidence type="ECO:0000256" key="3">
    <source>
        <dbReference type="ARBA" id="ARBA00023163"/>
    </source>
</evidence>
<keyword evidence="1" id="KW-0805">Transcription regulation</keyword>
<dbReference type="Pfam" id="PF01047">
    <property type="entry name" value="MarR"/>
    <property type="match status" value="1"/>
</dbReference>
<feature type="domain" description="HTH marR-type" evidence="4">
    <location>
        <begin position="2"/>
        <end position="135"/>
    </location>
</feature>
<dbReference type="InterPro" id="IPR023187">
    <property type="entry name" value="Tscrpt_reg_MarR-type_CS"/>
</dbReference>
<keyword evidence="6" id="KW-1185">Reference proteome</keyword>
<evidence type="ECO:0000256" key="2">
    <source>
        <dbReference type="ARBA" id="ARBA00023125"/>
    </source>
</evidence>
<keyword evidence="2" id="KW-0238">DNA-binding</keyword>
<dbReference type="Proteomes" id="UP000052258">
    <property type="component" value="Unassembled WGS sequence"/>
</dbReference>
<dbReference type="InterPro" id="IPR039422">
    <property type="entry name" value="MarR/SlyA-like"/>
</dbReference>
<dbReference type="RefSeq" id="WP_007475684.1">
    <property type="nucleotide sequence ID" value="NZ_KQ130612.1"/>
</dbReference>
<dbReference type="PRINTS" id="PR00598">
    <property type="entry name" value="HTHMARR"/>
</dbReference>
<dbReference type="OrthoDB" id="2366010at2"/>
<dbReference type="GO" id="GO:0003677">
    <property type="term" value="F:DNA binding"/>
    <property type="evidence" value="ECO:0007669"/>
    <property type="project" value="UniProtKB-KW"/>
</dbReference>
<gene>
    <name evidence="5" type="ORF">X560_0861</name>
</gene>
<evidence type="ECO:0000259" key="4">
    <source>
        <dbReference type="PROSITE" id="PS50995"/>
    </source>
</evidence>
<dbReference type="PANTHER" id="PTHR33164:SF97">
    <property type="entry name" value="TRANSCRIPTIONAL REGULATOR, MARR FAMILY"/>
    <property type="match status" value="1"/>
</dbReference>
<evidence type="ECO:0000313" key="6">
    <source>
        <dbReference type="Proteomes" id="UP000052258"/>
    </source>
</evidence>
<dbReference type="SUPFAM" id="SSF46785">
    <property type="entry name" value="Winged helix' DNA-binding domain"/>
    <property type="match status" value="1"/>
</dbReference>
<dbReference type="PROSITE" id="PS01117">
    <property type="entry name" value="HTH_MARR_1"/>
    <property type="match status" value="1"/>
</dbReference>
<proteinExistence type="predicted"/>
<dbReference type="SMART" id="SM00347">
    <property type="entry name" value="HTH_MARR"/>
    <property type="match status" value="1"/>
</dbReference>
<dbReference type="InterPro" id="IPR000835">
    <property type="entry name" value="HTH_MarR-typ"/>
</dbReference>
<keyword evidence="3" id="KW-0804">Transcription</keyword>
<sequence length="142" mass="16703">MENHSVRQIFHLIKNVDIRMTQLFERETEVSLTRYQILNVLMEYGKQTQRALQAKLRIDNAAITRHLKLLEESEYVERVRNPENQREIIVSLTETGKEIVSSCIRLGENFIEQLFAGFTASDIEKLRDALMKMDQNIMEMES</sequence>
<dbReference type="InterPro" id="IPR011991">
    <property type="entry name" value="ArsR-like_HTH"/>
</dbReference>
<name>A0A0J8GCN0_9LIST</name>
<comment type="caution">
    <text evidence="5">The sequence shown here is derived from an EMBL/GenBank/DDBJ whole genome shotgun (WGS) entry which is preliminary data.</text>
</comment>